<proteinExistence type="predicted"/>
<dbReference type="PROSITE" id="PS50045">
    <property type="entry name" value="SIGMA54_INTERACT_4"/>
    <property type="match status" value="1"/>
</dbReference>
<evidence type="ECO:0000256" key="1">
    <source>
        <dbReference type="ARBA" id="ARBA00022741"/>
    </source>
</evidence>
<dbReference type="InterPro" id="IPR025944">
    <property type="entry name" value="Sigma_54_int_dom_CS"/>
</dbReference>
<evidence type="ECO:0000313" key="8">
    <source>
        <dbReference type="Proteomes" id="UP000306317"/>
    </source>
</evidence>
<evidence type="ECO:0000256" key="3">
    <source>
        <dbReference type="ARBA" id="ARBA00023015"/>
    </source>
</evidence>
<dbReference type="GO" id="GO:0006355">
    <property type="term" value="P:regulation of DNA-templated transcription"/>
    <property type="evidence" value="ECO:0007669"/>
    <property type="project" value="InterPro"/>
</dbReference>
<dbReference type="Gene3D" id="1.10.10.60">
    <property type="entry name" value="Homeodomain-like"/>
    <property type="match status" value="1"/>
</dbReference>
<dbReference type="Pfam" id="PF02954">
    <property type="entry name" value="HTH_8"/>
    <property type="match status" value="1"/>
</dbReference>
<dbReference type="FunFam" id="3.40.50.300:FF:000006">
    <property type="entry name" value="DNA-binding transcriptional regulator NtrC"/>
    <property type="match status" value="1"/>
</dbReference>
<keyword evidence="3" id="KW-0805">Transcription regulation</keyword>
<keyword evidence="5" id="KW-0804">Transcription</keyword>
<dbReference type="Pfam" id="PF25601">
    <property type="entry name" value="AAA_lid_14"/>
    <property type="match status" value="1"/>
</dbReference>
<dbReference type="InterPro" id="IPR058031">
    <property type="entry name" value="AAA_lid_NorR"/>
</dbReference>
<dbReference type="InterPro" id="IPR009057">
    <property type="entry name" value="Homeodomain-like_sf"/>
</dbReference>
<protein>
    <submittedName>
        <fullName evidence="7">Fis family transcriptional regulator</fullName>
    </submittedName>
</protein>
<dbReference type="SUPFAM" id="SSF46689">
    <property type="entry name" value="Homeodomain-like"/>
    <property type="match status" value="1"/>
</dbReference>
<evidence type="ECO:0000259" key="6">
    <source>
        <dbReference type="PROSITE" id="PS50045"/>
    </source>
</evidence>
<dbReference type="PANTHER" id="PTHR32071:SF117">
    <property type="entry name" value="PTS-DEPENDENT DIHYDROXYACETONE KINASE OPERON REGULATORY PROTEIN-RELATED"/>
    <property type="match status" value="1"/>
</dbReference>
<dbReference type="PROSITE" id="PS00688">
    <property type="entry name" value="SIGMA54_INTERACT_3"/>
    <property type="match status" value="1"/>
</dbReference>
<sequence length="329" mass="36088">MPIMIGQSQAIVAVRAQLQRFAACDVQVLIEGETGTGKEVAAREIHYASARRDFPFVPVNCGAIPDSLIESELFGHGRGAFTDAKVAQPGLVDHARGGTLFLDEVDALSAKGQVTLLRFLQDSEYRPVGGGAMRTSDARIIAATNSCLARQVEAGRFRQDLQYRLNALYLHLPPLREREGDVALLAQHFLHAVAIRLHGPFKHWSEPAMAALQAHAWPGNVRELDNVALRAYMCSDDAIVGLTALATADPAFIGPRPQPRRRANEPELGFRVAKTRAIHQFEHDYLVQLMQRASGNISAAARLSGTERRQLGKLLVKHGIGIKAFRTRQ</sequence>
<dbReference type="AlphaFoldDB" id="A0A4S3KCZ3"/>
<gene>
    <name evidence="7" type="ORF">B1991_13740</name>
</gene>
<dbReference type="Proteomes" id="UP000306317">
    <property type="component" value="Unassembled WGS sequence"/>
</dbReference>
<dbReference type="PRINTS" id="PR01590">
    <property type="entry name" value="HTHFIS"/>
</dbReference>
<dbReference type="Pfam" id="PF00158">
    <property type="entry name" value="Sigma54_activat"/>
    <property type="match status" value="1"/>
</dbReference>
<keyword evidence="1" id="KW-0547">Nucleotide-binding</keyword>
<organism evidence="7 8">
    <name type="scientific">Rhodanobacter lindaniclasticus</name>
    <dbReference type="NCBI Taxonomy" id="75310"/>
    <lineage>
        <taxon>Bacteria</taxon>
        <taxon>Pseudomonadati</taxon>
        <taxon>Pseudomonadota</taxon>
        <taxon>Gammaproteobacteria</taxon>
        <taxon>Lysobacterales</taxon>
        <taxon>Rhodanobacteraceae</taxon>
        <taxon>Rhodanobacter</taxon>
    </lineage>
</organism>
<evidence type="ECO:0000256" key="5">
    <source>
        <dbReference type="ARBA" id="ARBA00023163"/>
    </source>
</evidence>
<dbReference type="GO" id="GO:0043565">
    <property type="term" value="F:sequence-specific DNA binding"/>
    <property type="evidence" value="ECO:0007669"/>
    <property type="project" value="InterPro"/>
</dbReference>
<feature type="domain" description="Sigma-54 factor interaction" evidence="6">
    <location>
        <begin position="4"/>
        <end position="233"/>
    </location>
</feature>
<dbReference type="InterPro" id="IPR002078">
    <property type="entry name" value="Sigma_54_int"/>
</dbReference>
<evidence type="ECO:0000256" key="2">
    <source>
        <dbReference type="ARBA" id="ARBA00022840"/>
    </source>
</evidence>
<dbReference type="Gene3D" id="3.40.50.300">
    <property type="entry name" value="P-loop containing nucleotide triphosphate hydrolases"/>
    <property type="match status" value="1"/>
</dbReference>
<dbReference type="CDD" id="cd00009">
    <property type="entry name" value="AAA"/>
    <property type="match status" value="1"/>
</dbReference>
<dbReference type="EMBL" id="MWIO01000039">
    <property type="protein sequence ID" value="THD06300.1"/>
    <property type="molecule type" value="Genomic_DNA"/>
</dbReference>
<dbReference type="InterPro" id="IPR002197">
    <property type="entry name" value="HTH_Fis"/>
</dbReference>
<evidence type="ECO:0000313" key="7">
    <source>
        <dbReference type="EMBL" id="THD06300.1"/>
    </source>
</evidence>
<dbReference type="SMART" id="SM00382">
    <property type="entry name" value="AAA"/>
    <property type="match status" value="1"/>
</dbReference>
<dbReference type="InterPro" id="IPR027417">
    <property type="entry name" value="P-loop_NTPase"/>
</dbReference>
<accession>A0A4S3KCZ3</accession>
<comment type="caution">
    <text evidence="7">The sequence shown here is derived from an EMBL/GenBank/DDBJ whole genome shotgun (WGS) entry which is preliminary data.</text>
</comment>
<dbReference type="PANTHER" id="PTHR32071">
    <property type="entry name" value="TRANSCRIPTIONAL REGULATORY PROTEIN"/>
    <property type="match status" value="1"/>
</dbReference>
<keyword evidence="8" id="KW-1185">Reference proteome</keyword>
<keyword evidence="2" id="KW-0067">ATP-binding</keyword>
<dbReference type="InterPro" id="IPR003593">
    <property type="entry name" value="AAA+_ATPase"/>
</dbReference>
<reference evidence="7 8" key="1">
    <citation type="submission" date="2017-02" db="EMBL/GenBank/DDBJ databases">
        <title>Whole genome sequencing of Rhodanobacter lindaniclasticus DSM 17932.</title>
        <authorList>
            <person name="Kumar S."/>
            <person name="Patil P."/>
            <person name="Patil P.B."/>
        </authorList>
    </citation>
    <scope>NUCLEOTIDE SEQUENCE [LARGE SCALE GENOMIC DNA]</scope>
    <source>
        <strain evidence="7 8">DSM 17932</strain>
    </source>
</reference>
<dbReference type="GO" id="GO:0005524">
    <property type="term" value="F:ATP binding"/>
    <property type="evidence" value="ECO:0007669"/>
    <property type="project" value="UniProtKB-KW"/>
</dbReference>
<dbReference type="SUPFAM" id="SSF52540">
    <property type="entry name" value="P-loop containing nucleoside triphosphate hydrolases"/>
    <property type="match status" value="1"/>
</dbReference>
<dbReference type="Gene3D" id="1.10.8.60">
    <property type="match status" value="1"/>
</dbReference>
<keyword evidence="4" id="KW-0238">DNA-binding</keyword>
<evidence type="ECO:0000256" key="4">
    <source>
        <dbReference type="ARBA" id="ARBA00023125"/>
    </source>
</evidence>
<name>A0A4S3KCZ3_9GAMM</name>